<feature type="non-terminal residue" evidence="2">
    <location>
        <position position="1"/>
    </location>
</feature>
<organism evidence="2 3">
    <name type="scientific">Rotaria magnacalcarata</name>
    <dbReference type="NCBI Taxonomy" id="392030"/>
    <lineage>
        <taxon>Eukaryota</taxon>
        <taxon>Metazoa</taxon>
        <taxon>Spiralia</taxon>
        <taxon>Gnathifera</taxon>
        <taxon>Rotifera</taxon>
        <taxon>Eurotatoria</taxon>
        <taxon>Bdelloidea</taxon>
        <taxon>Philodinida</taxon>
        <taxon>Philodinidae</taxon>
        <taxon>Rotaria</taxon>
    </lineage>
</organism>
<proteinExistence type="predicted"/>
<dbReference type="AlphaFoldDB" id="A0A8S2YEC9"/>
<reference evidence="2" key="1">
    <citation type="submission" date="2021-02" db="EMBL/GenBank/DDBJ databases">
        <authorList>
            <person name="Nowell W R."/>
        </authorList>
    </citation>
    <scope>NUCLEOTIDE SEQUENCE</scope>
</reference>
<gene>
    <name evidence="2" type="ORF">SMN809_LOCUS37108</name>
</gene>
<accession>A0A8S2YEC9</accession>
<protein>
    <submittedName>
        <fullName evidence="2">Uncharacterized protein</fullName>
    </submittedName>
</protein>
<name>A0A8S2YEC9_9BILA</name>
<feature type="coiled-coil region" evidence="1">
    <location>
        <begin position="22"/>
        <end position="56"/>
    </location>
</feature>
<evidence type="ECO:0000256" key="1">
    <source>
        <dbReference type="SAM" id="Coils"/>
    </source>
</evidence>
<sequence length="80" mass="9589">ELHRRKLVDSEEKHEQIVAHERYEHENRVQVLINKLDQMKNEMEHIQSTTNAERQDLAKKLQDVFETTLFKGSTKANFQQ</sequence>
<evidence type="ECO:0000313" key="2">
    <source>
        <dbReference type="EMBL" id="CAF4552965.1"/>
    </source>
</evidence>
<evidence type="ECO:0000313" key="3">
    <source>
        <dbReference type="Proteomes" id="UP000676336"/>
    </source>
</evidence>
<feature type="non-terminal residue" evidence="2">
    <location>
        <position position="80"/>
    </location>
</feature>
<dbReference type="Proteomes" id="UP000676336">
    <property type="component" value="Unassembled WGS sequence"/>
</dbReference>
<keyword evidence="1" id="KW-0175">Coiled coil</keyword>
<dbReference type="EMBL" id="CAJOBI010093373">
    <property type="protein sequence ID" value="CAF4552965.1"/>
    <property type="molecule type" value="Genomic_DNA"/>
</dbReference>
<comment type="caution">
    <text evidence="2">The sequence shown here is derived from an EMBL/GenBank/DDBJ whole genome shotgun (WGS) entry which is preliminary data.</text>
</comment>